<protein>
    <recommendedName>
        <fullName evidence="4">Peptidase C39-like domain-containing protein</fullName>
    </recommendedName>
</protein>
<evidence type="ECO:0008006" key="4">
    <source>
        <dbReference type="Google" id="ProtNLM"/>
    </source>
</evidence>
<proteinExistence type="predicted"/>
<organism evidence="2 3">
    <name type="scientific">Luteolibacter yonseiensis</name>
    <dbReference type="NCBI Taxonomy" id="1144680"/>
    <lineage>
        <taxon>Bacteria</taxon>
        <taxon>Pseudomonadati</taxon>
        <taxon>Verrucomicrobiota</taxon>
        <taxon>Verrucomicrobiia</taxon>
        <taxon>Verrucomicrobiales</taxon>
        <taxon>Verrucomicrobiaceae</taxon>
        <taxon>Luteolibacter</taxon>
    </lineage>
</organism>
<accession>A0A934R331</accession>
<name>A0A934R331_9BACT</name>
<feature type="signal peptide" evidence="1">
    <location>
        <begin position="1"/>
        <end position="20"/>
    </location>
</feature>
<evidence type="ECO:0000313" key="2">
    <source>
        <dbReference type="EMBL" id="MBK1815969.1"/>
    </source>
</evidence>
<dbReference type="Proteomes" id="UP000600139">
    <property type="component" value="Unassembled WGS sequence"/>
</dbReference>
<dbReference type="EMBL" id="JAENIK010000011">
    <property type="protein sequence ID" value="MBK1815969.1"/>
    <property type="molecule type" value="Genomic_DNA"/>
</dbReference>
<sequence>MKILSPRVLSVAACTSLALAAWSHGGEMRVFRSAEGKPLTASFEGMTGDIVTLKREDGKTFELPKSKLSGEDQLYIAGLAAASGDLARKLNTAAGQEIASGVPFPSRKADELAKLLKLRPESQSKYGRSWRLYAAFAKEEYKLFGAMPYSVALYSNEGGLATSMSIVYANKGDFGSTAGMGQDHFKGGTTATAKTLTAAMEQDEQTVAAALTSVLGAGKTERYGEGKTRRKVTRWDWNGQAFLLSNEEGEYVSLAIVPPELADAGGKSSLTKDADVKKRLLASIVKADNGDVSISEIPMVDQGPKGYCVPATFERAMRTMGLEADMYLLAMVGQSQAGGGTSVELLLDNVRHQVLSKGRRIKDEPISELRVRDVKRYIDQGIPIMWRLCSMPAYNKIADQNTATRAKVTDWKTYATEIATAAAELAKSTKPEEQYHVCMIIGYNEATQEIAVSDSWGASFERRWVPVSVANWASNGGIFMILP</sequence>
<dbReference type="Gene3D" id="2.30.30.700">
    <property type="entry name" value="SLA1 homology domain 1"/>
    <property type="match status" value="1"/>
</dbReference>
<feature type="chain" id="PRO_5037266356" description="Peptidase C39-like domain-containing protein" evidence="1">
    <location>
        <begin position="21"/>
        <end position="483"/>
    </location>
</feature>
<reference evidence="2" key="1">
    <citation type="submission" date="2021-01" db="EMBL/GenBank/DDBJ databases">
        <title>Modified the classification status of verrucomicrobia.</title>
        <authorList>
            <person name="Feng X."/>
        </authorList>
    </citation>
    <scope>NUCLEOTIDE SEQUENCE</scope>
    <source>
        <strain evidence="2">JCM 18052</strain>
    </source>
</reference>
<evidence type="ECO:0000256" key="1">
    <source>
        <dbReference type="SAM" id="SignalP"/>
    </source>
</evidence>
<evidence type="ECO:0000313" key="3">
    <source>
        <dbReference type="Proteomes" id="UP000600139"/>
    </source>
</evidence>
<dbReference type="RefSeq" id="WP_200350929.1">
    <property type="nucleotide sequence ID" value="NZ_BAABHZ010000006.1"/>
</dbReference>
<gene>
    <name evidence="2" type="ORF">JIN84_10090</name>
</gene>
<dbReference type="AlphaFoldDB" id="A0A934R331"/>
<comment type="caution">
    <text evidence="2">The sequence shown here is derived from an EMBL/GenBank/DDBJ whole genome shotgun (WGS) entry which is preliminary data.</text>
</comment>
<keyword evidence="3" id="KW-1185">Reference proteome</keyword>
<keyword evidence="1" id="KW-0732">Signal</keyword>